<evidence type="ECO:0000256" key="3">
    <source>
        <dbReference type="ARBA" id="ARBA00004065"/>
    </source>
</evidence>
<comment type="cofactor">
    <cofactor evidence="14 15">
        <name>Mn(2+)</name>
        <dbReference type="ChEBI" id="CHEBI:29035"/>
    </cofactor>
    <cofactor evidence="14 15">
        <name>Mg(2+)</name>
        <dbReference type="ChEBI" id="CHEBI:18420"/>
    </cofactor>
    <text evidence="14 15">Manganese or magnesium. Binds 1 divalent metal ion per monomer in the absence of substrate. May bind a second metal ion after substrate binding.</text>
</comment>
<dbReference type="PROSITE" id="PS51975">
    <property type="entry name" value="RNASE_H_2"/>
    <property type="match status" value="1"/>
</dbReference>
<proteinExistence type="inferred from homology"/>
<feature type="binding site" evidence="14 15">
    <location>
        <position position="170"/>
    </location>
    <ligand>
        <name>a divalent metal cation</name>
        <dbReference type="ChEBI" id="CHEBI:60240"/>
    </ligand>
</feature>
<feature type="domain" description="RNase H type-2" evidence="17">
    <location>
        <begin position="72"/>
        <end position="256"/>
    </location>
</feature>
<keyword evidence="9 14" id="KW-0540">Nuclease</keyword>
<dbReference type="PATRIC" id="fig|74704.6.peg.189"/>
<dbReference type="FunFam" id="3.30.420.10:FF:000006">
    <property type="entry name" value="Ribonuclease HII"/>
    <property type="match status" value="1"/>
</dbReference>
<gene>
    <name evidence="14" type="primary">rnhB</name>
    <name evidence="18" type="ORF">UF66_0182</name>
</gene>
<dbReference type="AlphaFoldDB" id="A0A0M2P1B0"/>
<dbReference type="PANTHER" id="PTHR10954:SF18">
    <property type="entry name" value="RIBONUCLEASE HII"/>
    <property type="match status" value="1"/>
</dbReference>
<evidence type="ECO:0000256" key="14">
    <source>
        <dbReference type="HAMAP-Rule" id="MF_00052"/>
    </source>
</evidence>
<comment type="subcellular location">
    <subcellularLocation>
        <location evidence="4 14">Cytoplasm</location>
    </subcellularLocation>
</comment>
<evidence type="ECO:0000256" key="12">
    <source>
        <dbReference type="ARBA" id="ARBA00022801"/>
    </source>
</evidence>
<evidence type="ECO:0000313" key="19">
    <source>
        <dbReference type="Proteomes" id="UP000034455"/>
    </source>
</evidence>
<evidence type="ECO:0000256" key="4">
    <source>
        <dbReference type="ARBA" id="ARBA00004496"/>
    </source>
</evidence>
<evidence type="ECO:0000256" key="6">
    <source>
        <dbReference type="ARBA" id="ARBA00012180"/>
    </source>
</evidence>
<dbReference type="InterPro" id="IPR024567">
    <property type="entry name" value="RNase_HII/HIII_dom"/>
</dbReference>
<comment type="similarity">
    <text evidence="5 14 16">Belongs to the RNase HII family.</text>
</comment>
<dbReference type="InterPro" id="IPR036397">
    <property type="entry name" value="RNaseH_sf"/>
</dbReference>
<evidence type="ECO:0000256" key="16">
    <source>
        <dbReference type="RuleBase" id="RU003515"/>
    </source>
</evidence>
<dbReference type="GO" id="GO:0030145">
    <property type="term" value="F:manganese ion binding"/>
    <property type="evidence" value="ECO:0007669"/>
    <property type="project" value="UniProtKB-UniRule"/>
</dbReference>
<feature type="binding site" evidence="14 15">
    <location>
        <position position="78"/>
    </location>
    <ligand>
        <name>a divalent metal cation</name>
        <dbReference type="ChEBI" id="CHEBI:60240"/>
    </ligand>
</feature>
<dbReference type="GO" id="GO:0004523">
    <property type="term" value="F:RNA-DNA hybrid ribonuclease activity"/>
    <property type="evidence" value="ECO:0007669"/>
    <property type="project" value="UniProtKB-UniRule"/>
</dbReference>
<reference evidence="18 19" key="1">
    <citation type="submission" date="2015-03" db="EMBL/GenBank/DDBJ databases">
        <title>Genome Assembly of Staphylococcus cohnii subsp. cohnii strain G22B2.</title>
        <authorList>
            <person name="Nair G."/>
            <person name="Kaur G."/>
            <person name="Khatri I."/>
            <person name="Singh N.K."/>
            <person name="Sathyabama S."/>
            <person name="Maurya S.K."/>
            <person name="Subramanian S."/>
            <person name="Agrewala J.N."/>
            <person name="Mayilraj S."/>
        </authorList>
    </citation>
    <scope>NUCLEOTIDE SEQUENCE [LARGE SCALE GENOMIC DNA]</scope>
    <source>
        <strain evidence="18 19">G22B2</strain>
    </source>
</reference>
<dbReference type="Pfam" id="PF01351">
    <property type="entry name" value="RNase_HII"/>
    <property type="match status" value="1"/>
</dbReference>
<evidence type="ECO:0000256" key="8">
    <source>
        <dbReference type="ARBA" id="ARBA00022490"/>
    </source>
</evidence>
<evidence type="ECO:0000256" key="13">
    <source>
        <dbReference type="ARBA" id="ARBA00023211"/>
    </source>
</evidence>
<evidence type="ECO:0000256" key="5">
    <source>
        <dbReference type="ARBA" id="ARBA00007383"/>
    </source>
</evidence>
<dbReference type="Proteomes" id="UP000034455">
    <property type="component" value="Unassembled WGS sequence"/>
</dbReference>
<dbReference type="GO" id="GO:0005737">
    <property type="term" value="C:cytoplasm"/>
    <property type="evidence" value="ECO:0007669"/>
    <property type="project" value="UniProtKB-SubCell"/>
</dbReference>
<dbReference type="CDD" id="cd07182">
    <property type="entry name" value="RNase_HII_bacteria_HII_like"/>
    <property type="match status" value="1"/>
</dbReference>
<dbReference type="SUPFAM" id="SSF53098">
    <property type="entry name" value="Ribonuclease H-like"/>
    <property type="match status" value="1"/>
</dbReference>
<dbReference type="GeneID" id="58097754"/>
<sequence length="256" mass="28980">MKQTIKEIKDQLATIDNMDDIQHLPFYKDERIGVQKAIATRIKQLDKEQQLLNQYQAMTFYENQILANDESAIICGIDEVGRGPLVGPVVACAVILNHDHHFTGLNDSKQLTAKKRKILERQLLEELHAYAFGYATVEEIDEINIYEATKLAMKRAINGLSVQPTHLLIDAMTLETDIDQTSLVKGDAKSVSIAAASVLAKENRDRYMKQLAQKFPEYGFEKNVGYGTQQHLDAIKNHGILNAHRKTFQPIKSLYK</sequence>
<evidence type="ECO:0000256" key="1">
    <source>
        <dbReference type="ARBA" id="ARBA00000077"/>
    </source>
</evidence>
<comment type="caution">
    <text evidence="18">The sequence shown here is derived from an EMBL/GenBank/DDBJ whole genome shotgun (WGS) entry which is preliminary data.</text>
</comment>
<dbReference type="InterPro" id="IPR012337">
    <property type="entry name" value="RNaseH-like_sf"/>
</dbReference>
<dbReference type="GO" id="GO:0006298">
    <property type="term" value="P:mismatch repair"/>
    <property type="evidence" value="ECO:0007669"/>
    <property type="project" value="TreeGrafter"/>
</dbReference>
<dbReference type="GO" id="GO:0003723">
    <property type="term" value="F:RNA binding"/>
    <property type="evidence" value="ECO:0007669"/>
    <property type="project" value="UniProtKB-UniRule"/>
</dbReference>
<evidence type="ECO:0000259" key="17">
    <source>
        <dbReference type="PROSITE" id="PS51975"/>
    </source>
</evidence>
<dbReference type="NCBIfam" id="NF000594">
    <property type="entry name" value="PRK00015.1-1"/>
    <property type="match status" value="1"/>
</dbReference>
<dbReference type="InterPro" id="IPR001352">
    <property type="entry name" value="RNase_HII/HIII"/>
</dbReference>
<evidence type="ECO:0000256" key="2">
    <source>
        <dbReference type="ARBA" id="ARBA00001946"/>
    </source>
</evidence>
<name>A0A0M2P1B0_STACC</name>
<keyword evidence="11 14" id="KW-0255">Endonuclease</keyword>
<keyword evidence="13 14" id="KW-0464">Manganese</keyword>
<evidence type="ECO:0000256" key="10">
    <source>
        <dbReference type="ARBA" id="ARBA00022723"/>
    </source>
</evidence>
<dbReference type="InterPro" id="IPR022898">
    <property type="entry name" value="RNase_HII"/>
</dbReference>
<comment type="function">
    <text evidence="3 14 16">Endonuclease that specifically degrades the RNA of RNA-DNA hybrids.</text>
</comment>
<accession>A0A0M2P1B0</accession>
<comment type="cofactor">
    <cofactor evidence="2">
        <name>Mg(2+)</name>
        <dbReference type="ChEBI" id="CHEBI:18420"/>
    </cofactor>
</comment>
<evidence type="ECO:0000313" key="18">
    <source>
        <dbReference type="EMBL" id="KKI63985.1"/>
    </source>
</evidence>
<evidence type="ECO:0000256" key="9">
    <source>
        <dbReference type="ARBA" id="ARBA00022722"/>
    </source>
</evidence>
<keyword evidence="8 14" id="KW-0963">Cytoplasm</keyword>
<organism evidence="18 19">
    <name type="scientific">Staphylococcus cohnii subsp. cohnii</name>
    <dbReference type="NCBI Taxonomy" id="74704"/>
    <lineage>
        <taxon>Bacteria</taxon>
        <taxon>Bacillati</taxon>
        <taxon>Bacillota</taxon>
        <taxon>Bacilli</taxon>
        <taxon>Bacillales</taxon>
        <taxon>Staphylococcaceae</taxon>
        <taxon>Staphylococcus</taxon>
        <taxon>Staphylococcus cohnii species complex</taxon>
    </lineage>
</organism>
<dbReference type="EC" id="3.1.26.4" evidence="6 14"/>
<dbReference type="GO" id="GO:0032299">
    <property type="term" value="C:ribonuclease H2 complex"/>
    <property type="evidence" value="ECO:0007669"/>
    <property type="project" value="TreeGrafter"/>
</dbReference>
<feature type="binding site" evidence="14 15">
    <location>
        <position position="79"/>
    </location>
    <ligand>
        <name>a divalent metal cation</name>
        <dbReference type="ChEBI" id="CHEBI:60240"/>
    </ligand>
</feature>
<dbReference type="Gene3D" id="3.30.420.10">
    <property type="entry name" value="Ribonuclease H-like superfamily/Ribonuclease H"/>
    <property type="match status" value="1"/>
</dbReference>
<protein>
    <recommendedName>
        <fullName evidence="7 14">Ribonuclease HII</fullName>
        <shortName evidence="14">RNase HII</shortName>
        <ecNumber evidence="6 14">3.1.26.4</ecNumber>
    </recommendedName>
</protein>
<dbReference type="GO" id="GO:0043137">
    <property type="term" value="P:DNA replication, removal of RNA primer"/>
    <property type="evidence" value="ECO:0007669"/>
    <property type="project" value="TreeGrafter"/>
</dbReference>
<comment type="catalytic activity">
    <reaction evidence="1 14 15 16">
        <text>Endonucleolytic cleavage to 5'-phosphomonoester.</text>
        <dbReference type="EC" id="3.1.26.4"/>
    </reaction>
</comment>
<dbReference type="HAMAP" id="MF_00052_B">
    <property type="entry name" value="RNase_HII_B"/>
    <property type="match status" value="1"/>
</dbReference>
<dbReference type="RefSeq" id="WP_019468461.1">
    <property type="nucleotide sequence ID" value="NZ_BKAS01000015.1"/>
</dbReference>
<keyword evidence="10 14" id="KW-0479">Metal-binding</keyword>
<evidence type="ECO:0000256" key="11">
    <source>
        <dbReference type="ARBA" id="ARBA00022759"/>
    </source>
</evidence>
<evidence type="ECO:0000256" key="7">
    <source>
        <dbReference type="ARBA" id="ARBA00019179"/>
    </source>
</evidence>
<keyword evidence="12 14" id="KW-0378">Hydrolase</keyword>
<dbReference type="PANTHER" id="PTHR10954">
    <property type="entry name" value="RIBONUCLEASE H2 SUBUNIT A"/>
    <property type="match status" value="1"/>
</dbReference>
<evidence type="ECO:0000256" key="15">
    <source>
        <dbReference type="PROSITE-ProRule" id="PRU01319"/>
    </source>
</evidence>
<dbReference type="NCBIfam" id="NF000595">
    <property type="entry name" value="PRK00015.1-3"/>
    <property type="match status" value="1"/>
</dbReference>
<dbReference type="EMBL" id="LAKJ01000011">
    <property type="protein sequence ID" value="KKI63985.1"/>
    <property type="molecule type" value="Genomic_DNA"/>
</dbReference>